<keyword evidence="2" id="KW-0378">Hydrolase</keyword>
<dbReference type="InterPro" id="IPR001254">
    <property type="entry name" value="Trypsin_dom"/>
</dbReference>
<keyword evidence="2" id="KW-0645">Protease</keyword>
<proteinExistence type="predicted"/>
<keyword evidence="5" id="KW-1185">Reference proteome</keyword>
<comment type="caution">
    <text evidence="4">The sequence shown here is derived from an EMBL/GenBank/DDBJ whole genome shotgun (WGS) entry which is preliminary data.</text>
</comment>
<evidence type="ECO:0000313" key="4">
    <source>
        <dbReference type="EMBL" id="PVU87763.1"/>
    </source>
</evidence>
<evidence type="ECO:0000256" key="1">
    <source>
        <dbReference type="ARBA" id="ARBA00023157"/>
    </source>
</evidence>
<dbReference type="PANTHER" id="PTHR24252:SF7">
    <property type="entry name" value="HYALIN"/>
    <property type="match status" value="1"/>
</dbReference>
<protein>
    <recommendedName>
        <fullName evidence="3">Peptidase S1 domain-containing protein</fullName>
    </recommendedName>
</protein>
<accession>A0A2T9Y603</accession>
<dbReference type="CDD" id="cd00190">
    <property type="entry name" value="Tryp_SPc"/>
    <property type="match status" value="1"/>
</dbReference>
<reference evidence="4 5" key="1">
    <citation type="journal article" date="2018" name="MBio">
        <title>Comparative Genomics Reveals the Core Gene Toolbox for the Fungus-Insect Symbiosis.</title>
        <authorList>
            <person name="Wang Y."/>
            <person name="Stata M."/>
            <person name="Wang W."/>
            <person name="Stajich J.E."/>
            <person name="White M.M."/>
            <person name="Moncalvo J.M."/>
        </authorList>
    </citation>
    <scope>NUCLEOTIDE SEQUENCE [LARGE SCALE GENOMIC DNA]</scope>
    <source>
        <strain evidence="4 5">SWE-8-4</strain>
    </source>
</reference>
<evidence type="ECO:0000256" key="2">
    <source>
        <dbReference type="RuleBase" id="RU363034"/>
    </source>
</evidence>
<keyword evidence="1" id="KW-1015">Disulfide bond</keyword>
<organism evidence="4 5">
    <name type="scientific">Smittium simulii</name>
    <dbReference type="NCBI Taxonomy" id="133385"/>
    <lineage>
        <taxon>Eukaryota</taxon>
        <taxon>Fungi</taxon>
        <taxon>Fungi incertae sedis</taxon>
        <taxon>Zoopagomycota</taxon>
        <taxon>Kickxellomycotina</taxon>
        <taxon>Harpellomycetes</taxon>
        <taxon>Harpellales</taxon>
        <taxon>Legeriomycetaceae</taxon>
        <taxon>Smittium</taxon>
    </lineage>
</organism>
<dbReference type="Gene3D" id="2.40.10.10">
    <property type="entry name" value="Trypsin-like serine proteases"/>
    <property type="match status" value="1"/>
</dbReference>
<evidence type="ECO:0000313" key="5">
    <source>
        <dbReference type="Proteomes" id="UP000245383"/>
    </source>
</evidence>
<gene>
    <name evidence="4" type="ORF">BB561_006191</name>
</gene>
<sequence>MLSTIKIVSSILIVLATTVLGYRIPPRLSSSEITLGKQPRIINGINASEKEFPFMVSVEINYEGVDFSCSGVFISDKWVLTAGHCMYPSDRIARADELKVGYGSSQRSLQKLVDVSKVYVNPQYNPEEEIPFFDMALLELAEPVIFDNTSSKSIQISSQIFPPDTSTTTAGWGATSNDPTAGSVNNLQRVNLLIGSQELCQSILSSYTQGGNFVCTSTDPLGYDTCYGDSGSPLLYKESGDKYTILGILSYGDTPSKPETPLCGDPEGASFFSRPAFYLDFITETTGLDRDALIFRSAPVTTPVSTTSSALGSSSLASKSDATSLSTATDNQNTIAQRSCTPVTSLITVFVTVTKNNYNDCSNNCNYSNNLTAKPNMNNPLMNENAESVFQRDLNGEDIVIKTPENDDALVFTVSVIDIVTAIVTDIVTVEQSV</sequence>
<dbReference type="InterPro" id="IPR001314">
    <property type="entry name" value="Peptidase_S1A"/>
</dbReference>
<dbReference type="PROSITE" id="PS00135">
    <property type="entry name" value="TRYPSIN_SER"/>
    <property type="match status" value="1"/>
</dbReference>
<dbReference type="Proteomes" id="UP000245383">
    <property type="component" value="Unassembled WGS sequence"/>
</dbReference>
<dbReference type="SUPFAM" id="SSF50494">
    <property type="entry name" value="Trypsin-like serine proteases"/>
    <property type="match status" value="1"/>
</dbReference>
<dbReference type="EMBL" id="MBFR01000449">
    <property type="protein sequence ID" value="PVU87763.1"/>
    <property type="molecule type" value="Genomic_DNA"/>
</dbReference>
<dbReference type="Pfam" id="PF00089">
    <property type="entry name" value="Trypsin"/>
    <property type="match status" value="1"/>
</dbReference>
<dbReference type="InterPro" id="IPR033116">
    <property type="entry name" value="TRYPSIN_SER"/>
</dbReference>
<dbReference type="InterPro" id="IPR009003">
    <property type="entry name" value="Peptidase_S1_PA"/>
</dbReference>
<name>A0A2T9Y603_9FUNG</name>
<dbReference type="InterPro" id="IPR043504">
    <property type="entry name" value="Peptidase_S1_PA_chymotrypsin"/>
</dbReference>
<dbReference type="OrthoDB" id="6380398at2759"/>
<dbReference type="GO" id="GO:0006508">
    <property type="term" value="P:proteolysis"/>
    <property type="evidence" value="ECO:0007669"/>
    <property type="project" value="UniProtKB-KW"/>
</dbReference>
<evidence type="ECO:0000259" key="3">
    <source>
        <dbReference type="PROSITE" id="PS50240"/>
    </source>
</evidence>
<dbReference type="PROSITE" id="PS50240">
    <property type="entry name" value="TRYPSIN_DOM"/>
    <property type="match status" value="1"/>
</dbReference>
<dbReference type="STRING" id="133385.A0A2T9Y603"/>
<keyword evidence="2" id="KW-0720">Serine protease</keyword>
<dbReference type="SMART" id="SM00020">
    <property type="entry name" value="Tryp_SPc"/>
    <property type="match status" value="1"/>
</dbReference>
<feature type="domain" description="Peptidase S1" evidence="3">
    <location>
        <begin position="41"/>
        <end position="287"/>
    </location>
</feature>
<dbReference type="GO" id="GO:0004252">
    <property type="term" value="F:serine-type endopeptidase activity"/>
    <property type="evidence" value="ECO:0007669"/>
    <property type="project" value="InterPro"/>
</dbReference>
<dbReference type="PROSITE" id="PS00134">
    <property type="entry name" value="TRYPSIN_HIS"/>
    <property type="match status" value="1"/>
</dbReference>
<dbReference type="PANTHER" id="PTHR24252">
    <property type="entry name" value="ACROSIN-RELATED"/>
    <property type="match status" value="1"/>
</dbReference>
<dbReference type="InterPro" id="IPR018114">
    <property type="entry name" value="TRYPSIN_HIS"/>
</dbReference>
<dbReference type="AlphaFoldDB" id="A0A2T9Y603"/>
<dbReference type="PRINTS" id="PR00722">
    <property type="entry name" value="CHYMOTRYPSIN"/>
</dbReference>